<gene>
    <name evidence="1" type="ORF">BSAL_63415</name>
</gene>
<protein>
    <submittedName>
        <fullName evidence="1">Transmembrane protein, putative</fullName>
    </submittedName>
</protein>
<dbReference type="VEuPathDB" id="TriTrypDB:BSAL_63415"/>
<dbReference type="EMBL" id="CYKH01000351">
    <property type="protein sequence ID" value="CUF54605.1"/>
    <property type="molecule type" value="Genomic_DNA"/>
</dbReference>
<evidence type="ECO:0000313" key="2">
    <source>
        <dbReference type="Proteomes" id="UP000051952"/>
    </source>
</evidence>
<keyword evidence="2" id="KW-1185">Reference proteome</keyword>
<keyword evidence="1" id="KW-0472">Membrane</keyword>
<keyword evidence="1" id="KW-0812">Transmembrane</keyword>
<evidence type="ECO:0000313" key="1">
    <source>
        <dbReference type="EMBL" id="CUF54605.1"/>
    </source>
</evidence>
<proteinExistence type="predicted"/>
<organism evidence="1 2">
    <name type="scientific">Bodo saltans</name>
    <name type="common">Flagellated protozoan</name>
    <dbReference type="NCBI Taxonomy" id="75058"/>
    <lineage>
        <taxon>Eukaryota</taxon>
        <taxon>Discoba</taxon>
        <taxon>Euglenozoa</taxon>
        <taxon>Kinetoplastea</taxon>
        <taxon>Metakinetoplastina</taxon>
        <taxon>Eubodonida</taxon>
        <taxon>Bodonidae</taxon>
        <taxon>Bodo</taxon>
    </lineage>
</organism>
<name>A0A0S4ISD9_BODSA</name>
<dbReference type="InterPro" id="IPR036013">
    <property type="entry name" value="Band_7/SPFH_dom_sf"/>
</dbReference>
<dbReference type="AlphaFoldDB" id="A0A0S4ISD9"/>
<sequence length="500" mass="53564">MDSHKRVESNSVQSNSYGSINVSEADLSAFIPSSHLPRSLKLRLLRDMAEREQYERLTHISQLRLRQPNASWGTHKFGCFLCQTTFLVDAGKVGMLKENETFSFLDAGYHAYCCAGISFEGTADINTVNRAIVFGSAGFVTVAEGYIGVLMVGADYRLLAAGTYQWENPAVRFEGAVAISDENARLGPFSLVTVAEGQVAATYNNGTLHILGHRELSGSRSYFLDDPKWLLGAFLSTAVQTDRLEGNDLLSKDNVELLMVAMSEWRIVDPVAAVTHCSPDMDGIRTKVNQLVRAAIARIVAGTNIGAGPVSGSMAKPIVEAVAVAASGHGGKQHVEEADLAHMMQSSTAARHMGELSANMAQMGVEVIGVFVPEKRMKNDDIREQVARQAVIGIKADAERSAADARAYAMIAESRAAAEAKRQMADAEAYSRVTSAKAEAEAIQLVSVAQAEAGQTLGTPESTAARLALTDRTATALAKAKVTIFSGAPSKMPFMLSESL</sequence>
<accession>A0A0S4ISD9</accession>
<dbReference type="Gene3D" id="3.30.479.30">
    <property type="entry name" value="Band 7 domain"/>
    <property type="match status" value="1"/>
</dbReference>
<dbReference type="Proteomes" id="UP000051952">
    <property type="component" value="Unassembled WGS sequence"/>
</dbReference>
<reference evidence="2" key="1">
    <citation type="submission" date="2015-09" db="EMBL/GenBank/DDBJ databases">
        <authorList>
            <consortium name="Pathogen Informatics"/>
        </authorList>
    </citation>
    <scope>NUCLEOTIDE SEQUENCE [LARGE SCALE GENOMIC DNA]</scope>
    <source>
        <strain evidence="2">Lake Konstanz</strain>
    </source>
</reference>
<dbReference type="OMA" id="ARAYAMI"/>